<feature type="compositionally biased region" description="Low complexity" evidence="1">
    <location>
        <begin position="38"/>
        <end position="62"/>
    </location>
</feature>
<feature type="compositionally biased region" description="Acidic residues" evidence="1">
    <location>
        <begin position="331"/>
        <end position="354"/>
    </location>
</feature>
<feature type="compositionally biased region" description="Gly residues" evidence="1">
    <location>
        <begin position="234"/>
        <end position="250"/>
    </location>
</feature>
<reference evidence="2 3" key="1">
    <citation type="submission" date="2017-06" db="EMBL/GenBank/DDBJ databases">
        <title>A platform for efficient transgenesis in Macrostomum lignano, a flatworm model organism for stem cell research.</title>
        <authorList>
            <person name="Berezikov E."/>
        </authorList>
    </citation>
    <scope>NUCLEOTIDE SEQUENCE [LARGE SCALE GENOMIC DNA]</scope>
    <source>
        <strain evidence="2">DV1</strain>
        <tissue evidence="2">Whole organism</tissue>
    </source>
</reference>
<feature type="compositionally biased region" description="Low complexity" evidence="1">
    <location>
        <begin position="271"/>
        <end position="321"/>
    </location>
</feature>
<evidence type="ECO:0000313" key="3">
    <source>
        <dbReference type="Proteomes" id="UP000215902"/>
    </source>
</evidence>
<protein>
    <submittedName>
        <fullName evidence="2">Uncharacterized protein</fullName>
    </submittedName>
</protein>
<sequence length="635" mass="67879">MAESQNPLRQIELVTHAATLQAPVPTDVQQLLPRQNMQSKDSQRSSSNDSRCSSSDSSCKSSADPSTCLSCSHGLYRYEPKRAGGVYEQMLRVIRAGNNSNTVPGIRDVQVHRSLTGQHTRVETELQPTGATADLNINIIMDSDSNLSNALGGQASIEYESLDQSGASEDIGAPSGGIDGIAALAAPDSAPDASAGSAGGSAGPSSLSDTTGGRGPASGGSAGGGGPSDDASGGAVGLGDDAGGVRGSRGGDPPSDPSQGIGASPSSLGRSSEQNAQSASSEAAQPSSSAGARAASPQPTSPISAPVASPSEEETPTSLPPGAASPRRAEADDDEDDEDDDEEEGGEGEEGDMDDAQRHFQRYLDGEKVEVLRGPGKDDEARETRRKLPVGHLEKEGVVIGCMSVFADVHLKEYIVFLSDEMIQAFLVDPGRFRSVANRTKCEIEVTRRILNRRMGRYRWLKYLIVDIRGPSYSAIDQCDKMMSMLFPPYKNRKPYGAPAMVSMFLKETTPDNTDLYFNFQRTGPSQRMYGEIPLRAPFRKTKTRPVETTPWKAVQKRQQWGTLEPKNDRMETVMSHVYPERGGTYTSALDHSIKWAEAAEQAVVMSKAKDMARAQMLKSRKVESEPLFANVLGD</sequence>
<dbReference type="EMBL" id="NIVC01000387">
    <property type="protein sequence ID" value="PAA84109.1"/>
    <property type="molecule type" value="Genomic_DNA"/>
</dbReference>
<feature type="region of interest" description="Disordered" evidence="1">
    <location>
        <begin position="188"/>
        <end position="385"/>
    </location>
</feature>
<dbReference type="AlphaFoldDB" id="A0A267GFQ7"/>
<feature type="compositionally biased region" description="Polar residues" evidence="1">
    <location>
        <begin position="27"/>
        <end position="37"/>
    </location>
</feature>
<evidence type="ECO:0000313" key="2">
    <source>
        <dbReference type="EMBL" id="PAA84109.1"/>
    </source>
</evidence>
<gene>
    <name evidence="2" type="ORF">BOX15_Mlig020950g2</name>
</gene>
<feature type="compositionally biased region" description="Basic and acidic residues" evidence="1">
    <location>
        <begin position="355"/>
        <end position="383"/>
    </location>
</feature>
<feature type="region of interest" description="Disordered" evidence="1">
    <location>
        <begin position="22"/>
        <end position="67"/>
    </location>
</feature>
<accession>A0A267GFQ7</accession>
<dbReference type="Proteomes" id="UP000215902">
    <property type="component" value="Unassembled WGS sequence"/>
</dbReference>
<evidence type="ECO:0000256" key="1">
    <source>
        <dbReference type="SAM" id="MobiDB-lite"/>
    </source>
</evidence>
<name>A0A267GFQ7_9PLAT</name>
<dbReference type="OrthoDB" id="6288533at2759"/>
<comment type="caution">
    <text evidence="2">The sequence shown here is derived from an EMBL/GenBank/DDBJ whole genome shotgun (WGS) entry which is preliminary data.</text>
</comment>
<feature type="compositionally biased region" description="Gly residues" evidence="1">
    <location>
        <begin position="212"/>
        <end position="227"/>
    </location>
</feature>
<keyword evidence="3" id="KW-1185">Reference proteome</keyword>
<organism evidence="2 3">
    <name type="scientific">Macrostomum lignano</name>
    <dbReference type="NCBI Taxonomy" id="282301"/>
    <lineage>
        <taxon>Eukaryota</taxon>
        <taxon>Metazoa</taxon>
        <taxon>Spiralia</taxon>
        <taxon>Lophotrochozoa</taxon>
        <taxon>Platyhelminthes</taxon>
        <taxon>Rhabditophora</taxon>
        <taxon>Macrostomorpha</taxon>
        <taxon>Macrostomida</taxon>
        <taxon>Macrostomidae</taxon>
        <taxon>Macrostomum</taxon>
    </lineage>
</organism>
<proteinExistence type="predicted"/>